<dbReference type="InterPro" id="IPR045058">
    <property type="entry name" value="GIMA/IAN/Toc"/>
</dbReference>
<keyword evidence="8" id="KW-1185">Reference proteome</keyword>
<feature type="region of interest" description="Disordered" evidence="4">
    <location>
        <begin position="694"/>
        <end position="715"/>
    </location>
</feature>
<reference evidence="7 8" key="1">
    <citation type="submission" date="2022-01" db="EMBL/GenBank/DDBJ databases">
        <title>A high-quality chromosome-level genome assembly of rohu carp, Labeo rohita.</title>
        <authorList>
            <person name="Arick M.A. II"/>
            <person name="Hsu C.-Y."/>
            <person name="Magbanua Z."/>
            <person name="Pechanova O."/>
            <person name="Grover C."/>
            <person name="Miller E."/>
            <person name="Thrash A."/>
            <person name="Ezzel L."/>
            <person name="Alam S."/>
            <person name="Benzie J."/>
            <person name="Hamilton M."/>
            <person name="Karsi A."/>
            <person name="Lawrence M.L."/>
            <person name="Peterson D.G."/>
        </authorList>
    </citation>
    <scope>NUCLEOTIDE SEQUENCE [LARGE SCALE GENOMIC DNA]</scope>
    <source>
        <strain evidence="8">BAU-BD-2019</strain>
        <tissue evidence="7">Blood</tissue>
    </source>
</reference>
<dbReference type="InterPro" id="IPR027417">
    <property type="entry name" value="P-loop_NTPase"/>
</dbReference>
<keyword evidence="5" id="KW-0812">Transmembrane</keyword>
<comment type="caution">
    <text evidence="7">The sequence shown here is derived from an EMBL/GenBank/DDBJ whole genome shotgun (WGS) entry which is preliminary data.</text>
</comment>
<keyword evidence="5" id="KW-1133">Transmembrane helix</keyword>
<evidence type="ECO:0000259" key="6">
    <source>
        <dbReference type="PROSITE" id="PS51720"/>
    </source>
</evidence>
<protein>
    <submittedName>
        <fullName evidence="7">GTPase IMAP family member 8</fullName>
    </submittedName>
</protein>
<dbReference type="Proteomes" id="UP000830375">
    <property type="component" value="Unassembled WGS sequence"/>
</dbReference>
<dbReference type="SUPFAM" id="SSF52540">
    <property type="entry name" value="P-loop containing nucleoside triphosphate hydrolases"/>
    <property type="match status" value="2"/>
</dbReference>
<feature type="domain" description="AIG1-type G" evidence="6">
    <location>
        <begin position="232"/>
        <end position="437"/>
    </location>
</feature>
<keyword evidence="3" id="KW-0342">GTP-binding</keyword>
<evidence type="ECO:0000256" key="3">
    <source>
        <dbReference type="ARBA" id="ARBA00023134"/>
    </source>
</evidence>
<evidence type="ECO:0000256" key="4">
    <source>
        <dbReference type="SAM" id="MobiDB-lite"/>
    </source>
</evidence>
<dbReference type="Gene3D" id="3.40.50.300">
    <property type="entry name" value="P-loop containing nucleotide triphosphate hydrolases"/>
    <property type="match status" value="3"/>
</dbReference>
<feature type="compositionally biased region" description="Basic and acidic residues" evidence="4">
    <location>
        <begin position="694"/>
        <end position="714"/>
    </location>
</feature>
<dbReference type="InterPro" id="IPR006703">
    <property type="entry name" value="G_AIG1"/>
</dbReference>
<dbReference type="PANTHER" id="PTHR10903">
    <property type="entry name" value="GTPASE, IMAP FAMILY MEMBER-RELATED"/>
    <property type="match status" value="1"/>
</dbReference>
<evidence type="ECO:0000313" key="7">
    <source>
        <dbReference type="EMBL" id="KAI2667080.1"/>
    </source>
</evidence>
<gene>
    <name evidence="7" type="ORF">H4Q32_031045</name>
</gene>
<keyword evidence="5" id="KW-0472">Membrane</keyword>
<dbReference type="EMBL" id="JACTAM010000003">
    <property type="protein sequence ID" value="KAI2667080.1"/>
    <property type="molecule type" value="Genomic_DNA"/>
</dbReference>
<dbReference type="Pfam" id="PF04548">
    <property type="entry name" value="AIG1"/>
    <property type="match status" value="3"/>
</dbReference>
<feature type="transmembrane region" description="Helical" evidence="5">
    <location>
        <begin position="782"/>
        <end position="805"/>
    </location>
</feature>
<sequence length="811" mass="93030">MDLPIKTEQCESDSSDSSMDNMFPSMTIVLFGYSSSVQYRNDNILLGEKKNIENEISRIVPLERKISECDISVINMVDLHKTEHVDNLLGQLMNKNEIHAFIFVVPLGQLTNDDKMSLDWLQKVFGDKVLQFVMILFTYEGEEECNTVKDDLRRNPDLQQLLDKCRGRYQTCNKMMNNQSEMRDLMKKIEHLFNENQQQSYTGEMFKTASIRRKELENSEHRCGHTSETEPSAQLNLILLGKHRAGKSASGNTILGQKAFVKKNSKSVTREVAVKPGTVNGFSVTVYDTPGFHDPKMSTEEIQQILEKVIQKCESGLCVFLLVIKADNFTEEERETVEKIEKLLGEKRLEKTWILFTRGDELQEENKTIIEFINETEALKKLIQKYDQKYHVFNNKKKGRSDQARLLLVNILQRFLSVKGECLSVCIYIYIYIYRERERERERERDVCLLYSHYLNIDYNRDGGRLRRIPVISPNTHNEPDATVSSLLSRRIVLLGKSGVGKSAAGNTILGEKVFKSVMKMISVTSECSEGHVTVSDKYVSVVDTPGFFDTNMNSEELMKEIARSVYLSSPGPHAFLIVFPVNMRFTDQEQHIADLIEILFGQEVLKYSIVLFTHGDLLKEQNIEKLIEENCQLRHLVDQCGGRFHIFNNEDENYREQVDDLLQKIDTMIKQNGGEHYSNQMFEDALRFRQKEEKRRRREEEQRKQKEKQRQEETEIVTNKMKELEVHKYPEFEQFLTRYQPNFRMSIFSLGRHMIAGQLIGMFIGGALGAAFGLIGGPAGAVVGAYVGVGAGSIVGTALGAAVGKVRRNV</sequence>
<evidence type="ECO:0000313" key="8">
    <source>
        <dbReference type="Proteomes" id="UP000830375"/>
    </source>
</evidence>
<evidence type="ECO:0000256" key="5">
    <source>
        <dbReference type="SAM" id="Phobius"/>
    </source>
</evidence>
<accession>A0ABQ8MWJ5</accession>
<dbReference type="PANTHER" id="PTHR10903:SF186">
    <property type="entry name" value="GTPASE IMAP FAMILY MEMBER 4-LIKE-RELATED"/>
    <property type="match status" value="1"/>
</dbReference>
<feature type="domain" description="AIG1-type G" evidence="6">
    <location>
        <begin position="487"/>
        <end position="687"/>
    </location>
</feature>
<feature type="transmembrane region" description="Helical" evidence="5">
    <location>
        <begin position="755"/>
        <end position="776"/>
    </location>
</feature>
<comment type="similarity">
    <text evidence="1">Belongs to the TRAFAC class TrmE-Era-EngA-EngB-Septin-like GTPase superfamily. AIG1/Toc34/Toc159-like paraseptin GTPase family. IAN subfamily.</text>
</comment>
<keyword evidence="2" id="KW-0547">Nucleotide-binding</keyword>
<name>A0ABQ8MWJ5_LABRO</name>
<proteinExistence type="inferred from homology"/>
<evidence type="ECO:0000256" key="2">
    <source>
        <dbReference type="ARBA" id="ARBA00022741"/>
    </source>
</evidence>
<dbReference type="CDD" id="cd01852">
    <property type="entry name" value="AIG1"/>
    <property type="match status" value="1"/>
</dbReference>
<dbReference type="PROSITE" id="PS51720">
    <property type="entry name" value="G_AIG1"/>
    <property type="match status" value="2"/>
</dbReference>
<organism evidence="7 8">
    <name type="scientific">Labeo rohita</name>
    <name type="common">Indian major carp</name>
    <name type="synonym">Cyprinus rohita</name>
    <dbReference type="NCBI Taxonomy" id="84645"/>
    <lineage>
        <taxon>Eukaryota</taxon>
        <taxon>Metazoa</taxon>
        <taxon>Chordata</taxon>
        <taxon>Craniata</taxon>
        <taxon>Vertebrata</taxon>
        <taxon>Euteleostomi</taxon>
        <taxon>Actinopterygii</taxon>
        <taxon>Neopterygii</taxon>
        <taxon>Teleostei</taxon>
        <taxon>Ostariophysi</taxon>
        <taxon>Cypriniformes</taxon>
        <taxon>Cyprinidae</taxon>
        <taxon>Labeoninae</taxon>
        <taxon>Labeonini</taxon>
        <taxon>Labeo</taxon>
    </lineage>
</organism>
<evidence type="ECO:0000256" key="1">
    <source>
        <dbReference type="ARBA" id="ARBA00008535"/>
    </source>
</evidence>